<feature type="domain" description="Phage tail protein C-terminal" evidence="1">
    <location>
        <begin position="270"/>
        <end position="397"/>
    </location>
</feature>
<dbReference type="Pfam" id="PF25670">
    <property type="entry name" value="Phage_tail_C_2"/>
    <property type="match status" value="1"/>
</dbReference>
<gene>
    <name evidence="2" type="ORF">ID854_03995</name>
</gene>
<dbReference type="GO" id="GO:0046718">
    <property type="term" value="P:symbiont entry into host cell"/>
    <property type="evidence" value="ECO:0007669"/>
    <property type="project" value="InterPro"/>
</dbReference>
<dbReference type="InterPro" id="IPR058008">
    <property type="entry name" value="Gp26_C"/>
</dbReference>
<dbReference type="EMBL" id="JACXBF010000114">
    <property type="protein sequence ID" value="MBD2799637.1"/>
    <property type="molecule type" value="Genomic_DNA"/>
</dbReference>
<proteinExistence type="predicted"/>
<dbReference type="Pfam" id="PF03406">
    <property type="entry name" value="Phage_fiber_2"/>
    <property type="match status" value="1"/>
</dbReference>
<evidence type="ECO:0000313" key="2">
    <source>
        <dbReference type="EMBL" id="MBD2799637.1"/>
    </source>
</evidence>
<name>A0AAW3YS84_9GAMM</name>
<accession>A0AAW3YS84</accession>
<comment type="caution">
    <text evidence="2">The sequence shown here is derived from an EMBL/GenBank/DDBJ whole genome shotgun (WGS) entry which is preliminary data.</text>
</comment>
<dbReference type="Proteomes" id="UP001193920">
    <property type="component" value="Unassembled WGS sequence"/>
</dbReference>
<dbReference type="InterPro" id="IPR005068">
    <property type="entry name" value="Phage_lambda_Stf-r2"/>
</dbReference>
<dbReference type="RefSeq" id="WP_323860903.1">
    <property type="nucleotide sequence ID" value="NZ_JACXBF010000114.1"/>
</dbReference>
<reference evidence="2" key="1">
    <citation type="submission" date="2020-09" db="EMBL/GenBank/DDBJ databases">
        <authorList>
            <person name="Palma L."/>
            <person name="Caballero P."/>
            <person name="Berry C."/>
            <person name="Del Valle E."/>
        </authorList>
    </citation>
    <scope>NUCLEOTIDE SEQUENCE</scope>
    <source>
        <strain evidence="2">M</strain>
    </source>
</reference>
<organism evidence="2">
    <name type="scientific">Xenorhabdus szentirmaii</name>
    <dbReference type="NCBI Taxonomy" id="290112"/>
    <lineage>
        <taxon>Bacteria</taxon>
        <taxon>Pseudomonadati</taxon>
        <taxon>Pseudomonadota</taxon>
        <taxon>Gammaproteobacteria</taxon>
        <taxon>Enterobacterales</taxon>
        <taxon>Morganellaceae</taxon>
        <taxon>Xenorhabdus</taxon>
    </lineage>
</organism>
<dbReference type="GO" id="GO:0019062">
    <property type="term" value="P:virion attachment to host cell"/>
    <property type="evidence" value="ECO:0007669"/>
    <property type="project" value="InterPro"/>
</dbReference>
<dbReference type="AlphaFoldDB" id="A0AAW3YS84"/>
<evidence type="ECO:0000259" key="1">
    <source>
        <dbReference type="Pfam" id="PF25670"/>
    </source>
</evidence>
<sequence length="402" mass="43677">MQDKKPDAPVSENGNLVTVTTPEYVKDSIKEAIDKHAASRNHPYATHVEPGFVTLSDETDSDSELTAATSKAVKKAYDLANTANQNALNNNSNLYLEKQQNGADIPDKAEFIKNIGAVAANGGVYPGSFQFQQVETTPKESNPVRLVSAPHQESNKLVAYTSYGWYANNIQTGVVRGGGADTLGYAVDINNKRVLVVKEDSVTTGSIHIRSGNYGGIISYRDNGTYWRMEGTPDDESILLNFIDRNPDGSNRHVQSLPKGTGSLMSTSQHYVDASGFVKKISPIIKMFSDGSFETNDESNGATVERLSKGTYLITGVGGFNNDSALDSIEAPLCQNKLPLIWVNHEILPDGSIKLMTYHREHSDVPVFARNIREGHSDGDLIDIPEGRFVSVRVQIPSAKGG</sequence>
<reference evidence="2" key="2">
    <citation type="journal article" date="2024" name="Toxins">
        <title>Genome Sequence Analysis of Native Xenorhabdus Strains Isolated from Entomopathogenic Nematodes in Argentina.</title>
        <authorList>
            <person name="Palma L."/>
            <person name="Frizzo L."/>
            <person name="Kaiser S."/>
            <person name="Berry C."/>
            <person name="Caballero P."/>
            <person name="Bode H.B."/>
            <person name="Del Valle E.E."/>
        </authorList>
    </citation>
    <scope>NUCLEOTIDE SEQUENCE</scope>
    <source>
        <strain evidence="2">M</strain>
    </source>
</reference>
<protein>
    <submittedName>
        <fullName evidence="2">Tail fiber protein</fullName>
    </submittedName>
</protein>